<dbReference type="Proteomes" id="UP000053105">
    <property type="component" value="Unassembled WGS sequence"/>
</dbReference>
<dbReference type="AlphaFoldDB" id="A0A0M9A249"/>
<protein>
    <submittedName>
        <fullName evidence="1">Uncharacterized protein</fullName>
    </submittedName>
</protein>
<gene>
    <name evidence="1" type="ORF">WN51_13437</name>
</gene>
<accession>A0A0M9A249</accession>
<evidence type="ECO:0000313" key="1">
    <source>
        <dbReference type="EMBL" id="KOX74876.1"/>
    </source>
</evidence>
<reference evidence="1 2" key="1">
    <citation type="submission" date="2015-07" db="EMBL/GenBank/DDBJ databases">
        <title>The genome of Melipona quadrifasciata.</title>
        <authorList>
            <person name="Pan H."/>
            <person name="Kapheim K."/>
        </authorList>
    </citation>
    <scope>NUCLEOTIDE SEQUENCE [LARGE SCALE GENOMIC DNA]</scope>
    <source>
        <strain evidence="1">0111107301</strain>
        <tissue evidence="1">Whole body</tissue>
    </source>
</reference>
<keyword evidence="2" id="KW-1185">Reference proteome</keyword>
<evidence type="ECO:0000313" key="2">
    <source>
        <dbReference type="Proteomes" id="UP000053105"/>
    </source>
</evidence>
<dbReference type="EMBL" id="KQ435776">
    <property type="protein sequence ID" value="KOX74876.1"/>
    <property type="molecule type" value="Genomic_DNA"/>
</dbReference>
<proteinExistence type="predicted"/>
<organism evidence="1 2">
    <name type="scientific">Melipona quadrifasciata</name>
    <dbReference type="NCBI Taxonomy" id="166423"/>
    <lineage>
        <taxon>Eukaryota</taxon>
        <taxon>Metazoa</taxon>
        <taxon>Ecdysozoa</taxon>
        <taxon>Arthropoda</taxon>
        <taxon>Hexapoda</taxon>
        <taxon>Insecta</taxon>
        <taxon>Pterygota</taxon>
        <taxon>Neoptera</taxon>
        <taxon>Endopterygota</taxon>
        <taxon>Hymenoptera</taxon>
        <taxon>Apocrita</taxon>
        <taxon>Aculeata</taxon>
        <taxon>Apoidea</taxon>
        <taxon>Anthophila</taxon>
        <taxon>Apidae</taxon>
        <taxon>Melipona</taxon>
    </lineage>
</organism>
<name>A0A0M9A249_9HYME</name>
<sequence length="57" mass="6757">MISISLGCQTPWWLAKRKKFRIRAPQQQWIDKRLNIGSLVRVERPLDEQARDDCACM</sequence>